<organism evidence="2 3">
    <name type="scientific">Oesophagostomum dentatum</name>
    <name type="common">Nodular worm</name>
    <dbReference type="NCBI Taxonomy" id="61180"/>
    <lineage>
        <taxon>Eukaryota</taxon>
        <taxon>Metazoa</taxon>
        <taxon>Ecdysozoa</taxon>
        <taxon>Nematoda</taxon>
        <taxon>Chromadorea</taxon>
        <taxon>Rhabditida</taxon>
        <taxon>Rhabditina</taxon>
        <taxon>Rhabditomorpha</taxon>
        <taxon>Strongyloidea</taxon>
        <taxon>Strongylidae</taxon>
        <taxon>Oesophagostomum</taxon>
    </lineage>
</organism>
<reference evidence="2 3" key="1">
    <citation type="submission" date="2014-03" db="EMBL/GenBank/DDBJ databases">
        <title>Draft genome of the hookworm Oesophagostomum dentatum.</title>
        <authorList>
            <person name="Mitreva M."/>
        </authorList>
    </citation>
    <scope>NUCLEOTIDE SEQUENCE [LARGE SCALE GENOMIC DNA]</scope>
    <source>
        <strain evidence="2 3">OD-Hann</strain>
    </source>
</reference>
<gene>
    <name evidence="2" type="ORF">OESDEN_22134</name>
</gene>
<evidence type="ECO:0000256" key="1">
    <source>
        <dbReference type="SAM" id="MobiDB-lite"/>
    </source>
</evidence>
<feature type="region of interest" description="Disordered" evidence="1">
    <location>
        <begin position="1"/>
        <end position="61"/>
    </location>
</feature>
<keyword evidence="3" id="KW-1185">Reference proteome</keyword>
<dbReference type="EMBL" id="KN609964">
    <property type="protein sequence ID" value="KHJ78246.1"/>
    <property type="molecule type" value="Genomic_DNA"/>
</dbReference>
<evidence type="ECO:0000313" key="3">
    <source>
        <dbReference type="Proteomes" id="UP000053660"/>
    </source>
</evidence>
<sequence>MYSSGSDTDDPDKEKIDSVVFMPKKEPPVGGEPGSSGVGKKRPADNDASGADASNDAKRPK</sequence>
<protein>
    <submittedName>
        <fullName evidence="2">Uncharacterized protein</fullName>
    </submittedName>
</protein>
<feature type="compositionally biased region" description="Basic and acidic residues" evidence="1">
    <location>
        <begin position="12"/>
        <end position="27"/>
    </location>
</feature>
<dbReference type="AlphaFoldDB" id="A0A0B1S2Y6"/>
<feature type="non-terminal residue" evidence="2">
    <location>
        <position position="61"/>
    </location>
</feature>
<dbReference type="Proteomes" id="UP000053660">
    <property type="component" value="Unassembled WGS sequence"/>
</dbReference>
<evidence type="ECO:0000313" key="2">
    <source>
        <dbReference type="EMBL" id="KHJ78246.1"/>
    </source>
</evidence>
<proteinExistence type="predicted"/>
<accession>A0A0B1S2Y6</accession>
<name>A0A0B1S2Y6_OESDE</name>